<dbReference type="EMBL" id="NHTK01005101">
    <property type="protein sequence ID" value="PPQ82910.1"/>
    <property type="molecule type" value="Genomic_DNA"/>
</dbReference>
<gene>
    <name evidence="1" type="ORF">CVT24_008665</name>
</gene>
<evidence type="ECO:0000313" key="2">
    <source>
        <dbReference type="Proteomes" id="UP000284842"/>
    </source>
</evidence>
<sequence>METPLRSGAVCVVQGGLVPMLDIDSSGLFKFVVESEGSVLTRVYDPSLQASVLKISRTVLAESWGVKPQNLSLDTQENQFLLSPKLSTLYKERKWALLPDAKTIKEFFFDSQQTLVRRGATGFPRFKKGFYPYTVIWLQDQAKDTQTVLQIDVDPKFAILHLGTLLTSLVMDKRDRLLDGSAALAKVLLLYQRWVSHDPPSGRLSPHRSNPWGAKQHLKKANENARVKAESRPSPYSLVLKHAWPETAEDVKDASKSDVDASGEPRLTEDNLKAHQQGCHPSNYSAWSVRVAEAYWGDAAIAHWAQSVLALAEL</sequence>
<keyword evidence="2" id="KW-1185">Reference proteome</keyword>
<proteinExistence type="predicted"/>
<accession>A0A409WWJ9</accession>
<dbReference type="InParanoid" id="A0A409WWJ9"/>
<organism evidence="1 2">
    <name type="scientific">Panaeolus cyanescens</name>
    <dbReference type="NCBI Taxonomy" id="181874"/>
    <lineage>
        <taxon>Eukaryota</taxon>
        <taxon>Fungi</taxon>
        <taxon>Dikarya</taxon>
        <taxon>Basidiomycota</taxon>
        <taxon>Agaricomycotina</taxon>
        <taxon>Agaricomycetes</taxon>
        <taxon>Agaricomycetidae</taxon>
        <taxon>Agaricales</taxon>
        <taxon>Agaricineae</taxon>
        <taxon>Galeropsidaceae</taxon>
        <taxon>Panaeolus</taxon>
    </lineage>
</organism>
<name>A0A409WWJ9_9AGAR</name>
<reference evidence="1 2" key="1">
    <citation type="journal article" date="2018" name="Evol. Lett.">
        <title>Horizontal gene cluster transfer increased hallucinogenic mushroom diversity.</title>
        <authorList>
            <person name="Reynolds H.T."/>
            <person name="Vijayakumar V."/>
            <person name="Gluck-Thaler E."/>
            <person name="Korotkin H.B."/>
            <person name="Matheny P.B."/>
            <person name="Slot J.C."/>
        </authorList>
    </citation>
    <scope>NUCLEOTIDE SEQUENCE [LARGE SCALE GENOMIC DNA]</scope>
    <source>
        <strain evidence="1 2">2629</strain>
    </source>
</reference>
<dbReference type="AlphaFoldDB" id="A0A409WWJ9"/>
<dbReference type="OrthoDB" id="3133596at2759"/>
<evidence type="ECO:0000313" key="1">
    <source>
        <dbReference type="EMBL" id="PPQ82910.1"/>
    </source>
</evidence>
<dbReference type="Proteomes" id="UP000284842">
    <property type="component" value="Unassembled WGS sequence"/>
</dbReference>
<protein>
    <submittedName>
        <fullName evidence="1">Uncharacterized protein</fullName>
    </submittedName>
</protein>
<comment type="caution">
    <text evidence="1">The sequence shown here is derived from an EMBL/GenBank/DDBJ whole genome shotgun (WGS) entry which is preliminary data.</text>
</comment>